<protein>
    <submittedName>
        <fullName evidence="2">Uncharacterized protein</fullName>
    </submittedName>
</protein>
<feature type="compositionally biased region" description="Basic and acidic residues" evidence="1">
    <location>
        <begin position="458"/>
        <end position="470"/>
    </location>
</feature>
<dbReference type="Proteomes" id="UP001203297">
    <property type="component" value="Unassembled WGS sequence"/>
</dbReference>
<accession>A0AAD4QQR7</accession>
<dbReference type="EMBL" id="WTXG01000005">
    <property type="protein sequence ID" value="KAI0305431.1"/>
    <property type="molecule type" value="Genomic_DNA"/>
</dbReference>
<evidence type="ECO:0000256" key="1">
    <source>
        <dbReference type="SAM" id="MobiDB-lite"/>
    </source>
</evidence>
<feature type="compositionally biased region" description="Basic and acidic residues" evidence="1">
    <location>
        <begin position="232"/>
        <end position="262"/>
    </location>
</feature>
<gene>
    <name evidence="2" type="ORF">B0F90DRAFT_1697982</name>
</gene>
<comment type="caution">
    <text evidence="2">The sequence shown here is derived from an EMBL/GenBank/DDBJ whole genome shotgun (WGS) entry which is preliminary data.</text>
</comment>
<proteinExistence type="predicted"/>
<reference evidence="2" key="1">
    <citation type="journal article" date="2022" name="New Phytol.">
        <title>Evolutionary transition to the ectomycorrhizal habit in the genomes of a hyperdiverse lineage of mushroom-forming fungi.</title>
        <authorList>
            <person name="Looney B."/>
            <person name="Miyauchi S."/>
            <person name="Morin E."/>
            <person name="Drula E."/>
            <person name="Courty P.E."/>
            <person name="Kohler A."/>
            <person name="Kuo A."/>
            <person name="LaButti K."/>
            <person name="Pangilinan J."/>
            <person name="Lipzen A."/>
            <person name="Riley R."/>
            <person name="Andreopoulos W."/>
            <person name="He G."/>
            <person name="Johnson J."/>
            <person name="Nolan M."/>
            <person name="Tritt A."/>
            <person name="Barry K.W."/>
            <person name="Grigoriev I.V."/>
            <person name="Nagy L.G."/>
            <person name="Hibbett D."/>
            <person name="Henrissat B."/>
            <person name="Matheny P.B."/>
            <person name="Labbe J."/>
            <person name="Martin F.M."/>
        </authorList>
    </citation>
    <scope>NUCLEOTIDE SEQUENCE</scope>
    <source>
        <strain evidence="2">BPL690</strain>
    </source>
</reference>
<sequence>MDFLHPYPSSLLSHRLIHPPIHLPGDYYIDDQPSRFPTSSDRLGRIATSSRQPFFDPSARYDPLGCLTQDEHTITRRALFSSFTPRFFPRSVARGVLSDGTWTTQHPTVHAFLQSPSSRPSLSSKTSAAIYSLAALHVFYSPSHPSYDVFWHPDIKESTAMFVHQIVTMKPPLISTTPMTWLGVHDMLWQLTGIQKEYAKSQGGKTDTPPLVPTRRSLRKRKPVPALPQEPSTREPSEVPEPPRKKAKKTRSDENQNEKEAEPIALVVERSDLSTGSNGGPSDLPQAKPTTPSLPGTRGNADTTPSPLTVTSSLPSESQSSARDTTRTGTSRGRAKDTASKKALANSTASRPSPRHSRERSPSFSSGSSTAVSAAGNNSKRARSSSSASSTSTTVDAETRSKRKGKEKAAEATVAADEETEEDEAERRPAKTRRATAKETRSKTSRKPGGATATRSPAEIEKPAAAEAPRRARNRSGVTSSSRSRKARKS</sequence>
<dbReference type="AlphaFoldDB" id="A0AAD4QQR7"/>
<feature type="compositionally biased region" description="Low complexity" evidence="1">
    <location>
        <begin position="303"/>
        <end position="332"/>
    </location>
</feature>
<name>A0AAD4QQR7_9AGAM</name>
<feature type="region of interest" description="Disordered" evidence="1">
    <location>
        <begin position="198"/>
        <end position="490"/>
    </location>
</feature>
<organism evidence="2 3">
    <name type="scientific">Multifurca ochricompacta</name>
    <dbReference type="NCBI Taxonomy" id="376703"/>
    <lineage>
        <taxon>Eukaryota</taxon>
        <taxon>Fungi</taxon>
        <taxon>Dikarya</taxon>
        <taxon>Basidiomycota</taxon>
        <taxon>Agaricomycotina</taxon>
        <taxon>Agaricomycetes</taxon>
        <taxon>Russulales</taxon>
        <taxon>Russulaceae</taxon>
        <taxon>Multifurca</taxon>
    </lineage>
</organism>
<feature type="compositionally biased region" description="Low complexity" evidence="1">
    <location>
        <begin position="362"/>
        <end position="393"/>
    </location>
</feature>
<keyword evidence="3" id="KW-1185">Reference proteome</keyword>
<evidence type="ECO:0000313" key="3">
    <source>
        <dbReference type="Proteomes" id="UP001203297"/>
    </source>
</evidence>
<evidence type="ECO:0000313" key="2">
    <source>
        <dbReference type="EMBL" id="KAI0305431.1"/>
    </source>
</evidence>